<dbReference type="InterPro" id="IPR029032">
    <property type="entry name" value="AhpD-like"/>
</dbReference>
<feature type="domain" description="Carboxymuconolactone decarboxylase-like" evidence="1">
    <location>
        <begin position="33"/>
        <end position="116"/>
    </location>
</feature>
<dbReference type="eggNOG" id="COG0599">
    <property type="taxonomic scope" value="Bacteria"/>
</dbReference>
<dbReference type="EnsemblBacteria" id="ABL71296">
    <property type="protein sequence ID" value="ABL71296"/>
    <property type="gene ID" value="Pden_3215"/>
</dbReference>
<name>A1B702_PARDP</name>
<dbReference type="InterPro" id="IPR003779">
    <property type="entry name" value="CMD-like"/>
</dbReference>
<sequence>MDRIEAGRQVLRELMGEAFLEARDATRNDFNAAVQDYADDVCFGTVWSRPGIDRKTRSILNIAMLTALGRPNQLRSHIEGAINNGCTKDELREILLHTAVYAGLPAAVDAFRVAEEILRKKEML</sequence>
<protein>
    <submittedName>
        <fullName evidence="2">4-carboxymuconolactone decarboxylase</fullName>
        <ecNumber evidence="2">4.1.1.44</ecNumber>
    </submittedName>
</protein>
<dbReference type="PANTHER" id="PTHR33570:SF2">
    <property type="entry name" value="CARBOXYMUCONOLACTONE DECARBOXYLASE-LIKE DOMAIN-CONTAINING PROTEIN"/>
    <property type="match status" value="1"/>
</dbReference>
<dbReference type="Pfam" id="PF02627">
    <property type="entry name" value="CMD"/>
    <property type="match status" value="1"/>
</dbReference>
<dbReference type="InterPro" id="IPR052512">
    <property type="entry name" value="4CMD/NDH-1_regulator"/>
</dbReference>
<dbReference type="EMBL" id="CP000490">
    <property type="protein sequence ID" value="ABL71296.1"/>
    <property type="molecule type" value="Genomic_DNA"/>
</dbReference>
<evidence type="ECO:0000313" key="2">
    <source>
        <dbReference type="EMBL" id="ABL71296.1"/>
    </source>
</evidence>
<keyword evidence="3" id="KW-1185">Reference proteome</keyword>
<dbReference type="AlphaFoldDB" id="A1B702"/>
<evidence type="ECO:0000259" key="1">
    <source>
        <dbReference type="Pfam" id="PF02627"/>
    </source>
</evidence>
<proteinExistence type="predicted"/>
<gene>
    <name evidence="2" type="ordered locus">Pden_3215</name>
</gene>
<dbReference type="STRING" id="318586.Pden_3215"/>
<dbReference type="SUPFAM" id="SSF69118">
    <property type="entry name" value="AhpD-like"/>
    <property type="match status" value="1"/>
</dbReference>
<dbReference type="RefSeq" id="WP_011749481.1">
    <property type="nucleotide sequence ID" value="NC_008687.1"/>
</dbReference>
<dbReference type="GO" id="GO:0047575">
    <property type="term" value="F:4-carboxymuconolactone decarboxylase activity"/>
    <property type="evidence" value="ECO:0007669"/>
    <property type="project" value="UniProtKB-EC"/>
</dbReference>
<reference evidence="3" key="1">
    <citation type="submission" date="2006-12" db="EMBL/GenBank/DDBJ databases">
        <title>Complete sequence of chromosome 2 of Paracoccus denitrificans PD1222.</title>
        <authorList>
            <person name="Copeland A."/>
            <person name="Lucas S."/>
            <person name="Lapidus A."/>
            <person name="Barry K."/>
            <person name="Detter J.C."/>
            <person name="Glavina del Rio T."/>
            <person name="Hammon N."/>
            <person name="Israni S."/>
            <person name="Dalin E."/>
            <person name="Tice H."/>
            <person name="Pitluck S."/>
            <person name="Munk A.C."/>
            <person name="Brettin T."/>
            <person name="Bruce D."/>
            <person name="Han C."/>
            <person name="Tapia R."/>
            <person name="Gilna P."/>
            <person name="Schmutz J."/>
            <person name="Larimer F."/>
            <person name="Land M."/>
            <person name="Hauser L."/>
            <person name="Kyrpides N."/>
            <person name="Lykidis A."/>
            <person name="Spiro S."/>
            <person name="Richardson D.J."/>
            <person name="Moir J.W.B."/>
            <person name="Ferguson S.J."/>
            <person name="van Spanning R.J.M."/>
            <person name="Richardson P."/>
        </authorList>
    </citation>
    <scope>NUCLEOTIDE SEQUENCE [LARGE SCALE GENOMIC DNA]</scope>
    <source>
        <strain evidence="3">Pd 1222</strain>
    </source>
</reference>
<dbReference type="EC" id="4.1.1.44" evidence="2"/>
<organism evidence="2 3">
    <name type="scientific">Paracoccus denitrificans (strain Pd 1222)</name>
    <dbReference type="NCBI Taxonomy" id="318586"/>
    <lineage>
        <taxon>Bacteria</taxon>
        <taxon>Pseudomonadati</taxon>
        <taxon>Pseudomonadota</taxon>
        <taxon>Alphaproteobacteria</taxon>
        <taxon>Rhodobacterales</taxon>
        <taxon>Paracoccaceae</taxon>
        <taxon>Paracoccus</taxon>
    </lineage>
</organism>
<accession>A1B702</accession>
<dbReference type="PANTHER" id="PTHR33570">
    <property type="entry name" value="4-CARBOXYMUCONOLACTONE DECARBOXYLASE FAMILY PROTEIN"/>
    <property type="match status" value="1"/>
</dbReference>
<keyword evidence="2" id="KW-0456">Lyase</keyword>
<dbReference type="Gene3D" id="1.20.1290.10">
    <property type="entry name" value="AhpD-like"/>
    <property type="match status" value="1"/>
</dbReference>
<dbReference type="GeneID" id="93452887"/>
<dbReference type="KEGG" id="pde:Pden_3215"/>
<dbReference type="OrthoDB" id="7507676at2"/>
<dbReference type="GO" id="GO:0051920">
    <property type="term" value="F:peroxiredoxin activity"/>
    <property type="evidence" value="ECO:0007669"/>
    <property type="project" value="InterPro"/>
</dbReference>
<dbReference type="Proteomes" id="UP000000361">
    <property type="component" value="Chromosome 2"/>
</dbReference>
<dbReference type="HOGENOM" id="CLU_070025_3_1_5"/>
<evidence type="ECO:0000313" key="3">
    <source>
        <dbReference type="Proteomes" id="UP000000361"/>
    </source>
</evidence>